<feature type="transmembrane region" description="Helical" evidence="1">
    <location>
        <begin position="153"/>
        <end position="178"/>
    </location>
</feature>
<keyword evidence="1" id="KW-1133">Transmembrane helix</keyword>
<feature type="transmembrane region" description="Helical" evidence="1">
    <location>
        <begin position="234"/>
        <end position="255"/>
    </location>
</feature>
<comment type="caution">
    <text evidence="2">The sequence shown here is derived from an EMBL/GenBank/DDBJ whole genome shotgun (WGS) entry which is preliminary data.</text>
</comment>
<evidence type="ECO:0000256" key="1">
    <source>
        <dbReference type="SAM" id="Phobius"/>
    </source>
</evidence>
<dbReference type="PATRIC" id="fig|281456.6.peg.63"/>
<evidence type="ECO:0000313" key="3">
    <source>
        <dbReference type="Proteomes" id="UP000037175"/>
    </source>
</evidence>
<evidence type="ECO:0000313" key="2">
    <source>
        <dbReference type="EMBL" id="KNZ70993.1"/>
    </source>
</evidence>
<feature type="transmembrane region" description="Helical" evidence="1">
    <location>
        <begin position="67"/>
        <end position="88"/>
    </location>
</feature>
<name>A0A0L6W6K0_9FIRM</name>
<keyword evidence="1" id="KW-0812">Transmembrane</keyword>
<feature type="transmembrane region" description="Helical" evidence="1">
    <location>
        <begin position="123"/>
        <end position="141"/>
    </location>
</feature>
<dbReference type="PANTHER" id="PTHR36833">
    <property type="entry name" value="SLR0610 PROTEIN-RELATED"/>
    <property type="match status" value="1"/>
</dbReference>
<dbReference type="InterPro" id="IPR010390">
    <property type="entry name" value="ABC-2_transporter-like"/>
</dbReference>
<keyword evidence="3" id="KW-1185">Reference proteome</keyword>
<dbReference type="RefSeq" id="WP_013119993.1">
    <property type="nucleotide sequence ID" value="NZ_LGTE01000001.1"/>
</dbReference>
<dbReference type="Proteomes" id="UP000037175">
    <property type="component" value="Unassembled WGS sequence"/>
</dbReference>
<evidence type="ECO:0008006" key="4">
    <source>
        <dbReference type="Google" id="ProtNLM"/>
    </source>
</evidence>
<feature type="transmembrane region" description="Helical" evidence="1">
    <location>
        <begin position="32"/>
        <end position="55"/>
    </location>
</feature>
<dbReference type="AlphaFoldDB" id="A0A0L6W6K0"/>
<dbReference type="Pfam" id="PF06182">
    <property type="entry name" value="ABC2_membrane_6"/>
    <property type="match status" value="1"/>
</dbReference>
<reference evidence="3" key="1">
    <citation type="submission" date="2015-07" db="EMBL/GenBank/DDBJ databases">
        <title>Complete Genome of Thermincola ferriacetica strain Z-0001T.</title>
        <authorList>
            <person name="Lusk B."/>
            <person name="Badalamenti J.P."/>
            <person name="Parameswaran P."/>
            <person name="Bond D.R."/>
            <person name="Torres C.I."/>
        </authorList>
    </citation>
    <scope>NUCLEOTIDE SEQUENCE [LARGE SCALE GENOMIC DNA]</scope>
    <source>
        <strain evidence="3">Z-0001</strain>
    </source>
</reference>
<proteinExistence type="predicted"/>
<keyword evidence="1" id="KW-0472">Membrane</keyword>
<dbReference type="PANTHER" id="PTHR36833:SF1">
    <property type="entry name" value="INTEGRAL MEMBRANE TRANSPORT PROTEIN"/>
    <property type="match status" value="1"/>
</dbReference>
<protein>
    <recommendedName>
        <fullName evidence="4">ABC transporter permease</fullName>
    </recommendedName>
</protein>
<accession>A0A0L6W6K0</accession>
<sequence>MFRRFLWYCQIFLGYSAQYLKTKMAYRTDFLFYILSDFLLQSMNLVFILVVFRHVDQIRGWSREEMLFIYGFFMVPFGFYSGFFNHLFDVPEKYVMEGQLDRILVRPLNSLFQVIMETMNLELIAGIIPGLVIMGYAAASLKLQWYWWDIPLFLVMVLGATLIYAGIYVTLASLGFWFEGRMGLMPMVYNLSNYGRYPVNVYKGILRFILTWVLPFAFVGFYPSTILMRRREYYAYALLTPLVGLIFFTTAYFIWSRGIKRYLSTGS</sequence>
<gene>
    <name evidence="2" type="ORF">Tfer_0062</name>
</gene>
<feature type="transmembrane region" description="Helical" evidence="1">
    <location>
        <begin position="204"/>
        <end position="222"/>
    </location>
</feature>
<dbReference type="EMBL" id="LGTE01000001">
    <property type="protein sequence ID" value="KNZ70993.1"/>
    <property type="molecule type" value="Genomic_DNA"/>
</dbReference>
<organism evidence="2 3">
    <name type="scientific">Thermincola ferriacetica</name>
    <dbReference type="NCBI Taxonomy" id="281456"/>
    <lineage>
        <taxon>Bacteria</taxon>
        <taxon>Bacillati</taxon>
        <taxon>Bacillota</taxon>
        <taxon>Clostridia</taxon>
        <taxon>Eubacteriales</taxon>
        <taxon>Thermincolaceae</taxon>
        <taxon>Thermincola</taxon>
    </lineage>
</organism>